<keyword evidence="3" id="KW-1185">Reference proteome</keyword>
<sequence length="434" mass="46736">MSSIAGSDSWAAITTVAGAATYLFDAASNAATAAKYYQFSRQQAGGQLEALQDDQVGQSIDARGAFVVVVSLIAVAHLTNLVMFCTTLQPEGPDQPVAAAFFLPLIHLKRLAHLLARTLSVHGFKDTTSPHAASLYSILAAALETGPQLIFQYAVLHVVGSNCAGPNCQLPKILIISIIGSLMSGAYNGGVAVASVLQQEACNPKLCARVAMGFAAGMHILCALVIRSFAFAFIVTGAPTLHIVLYASTAFVVPCLLFWAFTTPRNYMKTTQHSIKASIHRQGRKLLHAVANGHVSLSLGPLYPLARDAYSRGLQGRAGFHGVLILAIMCHVTLDLGGILFIYKAAFYKASNGVDNYPPPCTIADDDKFLPCNLFLVLLSVAMETVLLYIYDRLSTGIQTDWFLKYRDSLLRACIHVGKRSRLYLPYPISIVLQ</sequence>
<evidence type="ECO:0000313" key="3">
    <source>
        <dbReference type="Proteomes" id="UP000886520"/>
    </source>
</evidence>
<gene>
    <name evidence="2" type="ORF">GOP47_0002019</name>
</gene>
<keyword evidence="1" id="KW-1133">Transmembrane helix</keyword>
<feature type="transmembrane region" description="Helical" evidence="1">
    <location>
        <begin position="210"/>
        <end position="235"/>
    </location>
</feature>
<keyword evidence="1" id="KW-0472">Membrane</keyword>
<dbReference type="Proteomes" id="UP000886520">
    <property type="component" value="Chromosome 2"/>
</dbReference>
<name>A0A9D4V9D0_ADICA</name>
<reference evidence="2" key="1">
    <citation type="submission" date="2021-01" db="EMBL/GenBank/DDBJ databases">
        <title>Adiantum capillus-veneris genome.</title>
        <authorList>
            <person name="Fang Y."/>
            <person name="Liao Q."/>
        </authorList>
    </citation>
    <scope>NUCLEOTIDE SEQUENCE</scope>
    <source>
        <strain evidence="2">H3</strain>
        <tissue evidence="2">Leaf</tissue>
    </source>
</reference>
<proteinExistence type="predicted"/>
<evidence type="ECO:0000256" key="1">
    <source>
        <dbReference type="SAM" id="Phobius"/>
    </source>
</evidence>
<dbReference type="EMBL" id="JABFUD020000003">
    <property type="protein sequence ID" value="KAI5082276.1"/>
    <property type="molecule type" value="Genomic_DNA"/>
</dbReference>
<comment type="caution">
    <text evidence="2">The sequence shown here is derived from an EMBL/GenBank/DDBJ whole genome shotgun (WGS) entry which is preliminary data.</text>
</comment>
<feature type="transmembrane region" description="Helical" evidence="1">
    <location>
        <begin position="173"/>
        <end position="198"/>
    </location>
</feature>
<feature type="transmembrane region" description="Helical" evidence="1">
    <location>
        <begin position="318"/>
        <end position="343"/>
    </location>
</feature>
<accession>A0A9D4V9D0</accession>
<evidence type="ECO:0000313" key="2">
    <source>
        <dbReference type="EMBL" id="KAI5082276.1"/>
    </source>
</evidence>
<feature type="transmembrane region" description="Helical" evidence="1">
    <location>
        <begin position="372"/>
        <end position="391"/>
    </location>
</feature>
<organism evidence="2 3">
    <name type="scientific">Adiantum capillus-veneris</name>
    <name type="common">Maidenhair fern</name>
    <dbReference type="NCBI Taxonomy" id="13818"/>
    <lineage>
        <taxon>Eukaryota</taxon>
        <taxon>Viridiplantae</taxon>
        <taxon>Streptophyta</taxon>
        <taxon>Embryophyta</taxon>
        <taxon>Tracheophyta</taxon>
        <taxon>Polypodiopsida</taxon>
        <taxon>Polypodiidae</taxon>
        <taxon>Polypodiales</taxon>
        <taxon>Pteridineae</taxon>
        <taxon>Pteridaceae</taxon>
        <taxon>Vittarioideae</taxon>
        <taxon>Adiantum</taxon>
    </lineage>
</organism>
<keyword evidence="1" id="KW-0812">Transmembrane</keyword>
<feature type="transmembrane region" description="Helical" evidence="1">
    <location>
        <begin position="241"/>
        <end position="261"/>
    </location>
</feature>
<protein>
    <submittedName>
        <fullName evidence="2">Uncharacterized protein</fullName>
    </submittedName>
</protein>
<dbReference type="AlphaFoldDB" id="A0A9D4V9D0"/>
<dbReference type="OrthoDB" id="10519641at2759"/>